<dbReference type="Pfam" id="PF12796">
    <property type="entry name" value="Ank_2"/>
    <property type="match status" value="1"/>
</dbReference>
<keyword evidence="1" id="KW-0040">ANK repeat</keyword>
<dbReference type="Gene3D" id="1.25.40.20">
    <property type="entry name" value="Ankyrin repeat-containing domain"/>
    <property type="match status" value="1"/>
</dbReference>
<dbReference type="SUPFAM" id="SSF48403">
    <property type="entry name" value="Ankyrin repeat"/>
    <property type="match status" value="1"/>
</dbReference>
<dbReference type="InterPro" id="IPR036770">
    <property type="entry name" value="Ankyrin_rpt-contain_sf"/>
</dbReference>
<dbReference type="GeneID" id="70131851"/>
<feature type="non-terminal residue" evidence="2">
    <location>
        <position position="1"/>
    </location>
</feature>
<accession>A0A9P8UI70</accession>
<reference evidence="2" key="1">
    <citation type="journal article" date="2021" name="Nat. Commun.">
        <title>Genetic determinants of endophytism in the Arabidopsis root mycobiome.</title>
        <authorList>
            <person name="Mesny F."/>
            <person name="Miyauchi S."/>
            <person name="Thiergart T."/>
            <person name="Pickel B."/>
            <person name="Atanasova L."/>
            <person name="Karlsson M."/>
            <person name="Huettel B."/>
            <person name="Barry K.W."/>
            <person name="Haridas S."/>
            <person name="Chen C."/>
            <person name="Bauer D."/>
            <person name="Andreopoulos W."/>
            <person name="Pangilinan J."/>
            <person name="LaButti K."/>
            <person name="Riley R."/>
            <person name="Lipzen A."/>
            <person name="Clum A."/>
            <person name="Drula E."/>
            <person name="Henrissat B."/>
            <person name="Kohler A."/>
            <person name="Grigoriev I.V."/>
            <person name="Martin F.M."/>
            <person name="Hacquard S."/>
        </authorList>
    </citation>
    <scope>NUCLEOTIDE SEQUENCE</scope>
    <source>
        <strain evidence="2">MPI-SDFR-AT-0073</strain>
    </source>
</reference>
<dbReference type="RefSeq" id="XP_045956923.1">
    <property type="nucleotide sequence ID" value="XM_046102959.1"/>
</dbReference>
<dbReference type="SMART" id="SM00248">
    <property type="entry name" value="ANK"/>
    <property type="match status" value="2"/>
</dbReference>
<dbReference type="PROSITE" id="PS50088">
    <property type="entry name" value="ANK_REPEAT"/>
    <property type="match status" value="1"/>
</dbReference>
<keyword evidence="3" id="KW-1185">Reference proteome</keyword>
<feature type="repeat" description="ANK" evidence="1">
    <location>
        <begin position="11"/>
        <end position="43"/>
    </location>
</feature>
<evidence type="ECO:0000313" key="2">
    <source>
        <dbReference type="EMBL" id="KAH6652646.1"/>
    </source>
</evidence>
<organism evidence="2 3">
    <name type="scientific">Truncatella angustata</name>
    <dbReference type="NCBI Taxonomy" id="152316"/>
    <lineage>
        <taxon>Eukaryota</taxon>
        <taxon>Fungi</taxon>
        <taxon>Dikarya</taxon>
        <taxon>Ascomycota</taxon>
        <taxon>Pezizomycotina</taxon>
        <taxon>Sordariomycetes</taxon>
        <taxon>Xylariomycetidae</taxon>
        <taxon>Amphisphaeriales</taxon>
        <taxon>Sporocadaceae</taxon>
        <taxon>Truncatella</taxon>
    </lineage>
</organism>
<protein>
    <recommendedName>
        <fullName evidence="4">Ankyrin repeat protein</fullName>
    </recommendedName>
</protein>
<dbReference type="AlphaFoldDB" id="A0A9P8UI70"/>
<comment type="caution">
    <text evidence="2">The sequence shown here is derived from an EMBL/GenBank/DDBJ whole genome shotgun (WGS) entry which is preliminary data.</text>
</comment>
<name>A0A9P8UI70_9PEZI</name>
<dbReference type="EMBL" id="JAGPXC010000005">
    <property type="protein sequence ID" value="KAH6652646.1"/>
    <property type="molecule type" value="Genomic_DNA"/>
</dbReference>
<gene>
    <name evidence="2" type="ORF">BKA67DRAFT_567096</name>
</gene>
<evidence type="ECO:0000313" key="3">
    <source>
        <dbReference type="Proteomes" id="UP000758603"/>
    </source>
</evidence>
<proteinExistence type="predicted"/>
<dbReference type="InterPro" id="IPR002110">
    <property type="entry name" value="Ankyrin_rpt"/>
</dbReference>
<evidence type="ECO:0008006" key="4">
    <source>
        <dbReference type="Google" id="ProtNLM"/>
    </source>
</evidence>
<dbReference type="OrthoDB" id="195446at2759"/>
<dbReference type="Proteomes" id="UP000758603">
    <property type="component" value="Unassembled WGS sequence"/>
</dbReference>
<sequence length="77" mass="8721">QKEKIERNDKSGSTSLIWAVRNGRPRLVQELIREGALLERKENDGHAALLLAIQYGYTTIAEMLRGVEVSKRKGTRT</sequence>
<evidence type="ECO:0000256" key="1">
    <source>
        <dbReference type="PROSITE-ProRule" id="PRU00023"/>
    </source>
</evidence>